<accession>Q7VGK3</accession>
<protein>
    <submittedName>
        <fullName evidence="1">Uncharacterized protein</fullName>
    </submittedName>
</protein>
<dbReference type="OrthoDB" id="9902321at2"/>
<name>Q7VGK3_HELHP</name>
<sequence>MAHIDKKIECLGTSFLCNELYEVKLKHDKRQEVVFRAIQISRDRLGNKLAYLKPRAYFANGQSVCLQMFLSFCDLNTLQVCDEKEKERLARLKELSDIDIK</sequence>
<evidence type="ECO:0000313" key="2">
    <source>
        <dbReference type="Proteomes" id="UP000002495"/>
    </source>
</evidence>
<keyword evidence="2" id="KW-1185">Reference proteome</keyword>
<dbReference type="AlphaFoldDB" id="Q7VGK3"/>
<gene>
    <name evidence="1" type="ordered locus">HH_1318</name>
</gene>
<dbReference type="KEGG" id="hhe:HH_1318"/>
<dbReference type="Proteomes" id="UP000002495">
    <property type="component" value="Chromosome"/>
</dbReference>
<organism evidence="1 2">
    <name type="scientific">Helicobacter hepaticus (strain ATCC 51449 / 3B1)</name>
    <dbReference type="NCBI Taxonomy" id="235279"/>
    <lineage>
        <taxon>Bacteria</taxon>
        <taxon>Pseudomonadati</taxon>
        <taxon>Campylobacterota</taxon>
        <taxon>Epsilonproteobacteria</taxon>
        <taxon>Campylobacterales</taxon>
        <taxon>Helicobacteraceae</taxon>
        <taxon>Helicobacter</taxon>
    </lineage>
</organism>
<reference evidence="1 2" key="1">
    <citation type="journal article" date="2003" name="Proc. Natl. Acad. Sci. U.S.A.">
        <title>The complete genome sequence of the carcinogenic bacterium Helicobacter hepaticus.</title>
        <authorList>
            <person name="Suerbaum S."/>
            <person name="Josenhans C."/>
            <person name="Sterzenbach T."/>
            <person name="Drescher B."/>
            <person name="Brandt P."/>
            <person name="Bell M."/>
            <person name="Droege M."/>
            <person name="Fartmann B."/>
            <person name="Fischer H.-P."/>
            <person name="Ge Z."/>
            <person name="Hoerster A."/>
            <person name="Holland R."/>
            <person name="Klein K."/>
            <person name="Koenig J."/>
            <person name="Macko L."/>
            <person name="Mendz G.L."/>
            <person name="Nyakatura G."/>
            <person name="Schauer D.B."/>
            <person name="Shen Z."/>
            <person name="Weber J."/>
            <person name="Frosch M."/>
            <person name="Fox J.G."/>
        </authorList>
    </citation>
    <scope>NUCLEOTIDE SEQUENCE [LARGE SCALE GENOMIC DNA]</scope>
    <source>
        <strain evidence="2">ATCC 51449 / 3B1</strain>
    </source>
</reference>
<dbReference type="EMBL" id="AE017125">
    <property type="protein sequence ID" value="AAP77915.1"/>
    <property type="molecule type" value="Genomic_DNA"/>
</dbReference>
<dbReference type="RefSeq" id="WP_011116158.1">
    <property type="nucleotide sequence ID" value="NC_004917.1"/>
</dbReference>
<proteinExistence type="predicted"/>
<evidence type="ECO:0000313" key="1">
    <source>
        <dbReference type="EMBL" id="AAP77915.1"/>
    </source>
</evidence>
<dbReference type="HOGENOM" id="CLU_2287620_0_0_7"/>